<evidence type="ECO:0000313" key="2">
    <source>
        <dbReference type="EMBL" id="ASP39639.1"/>
    </source>
</evidence>
<reference evidence="2 3" key="1">
    <citation type="submission" date="2017-07" db="EMBL/GenBank/DDBJ databases">
        <title>Annotated genome sequence of Bacterioplanes sanyensis isolated from Red Sea.</title>
        <authorList>
            <person name="Rehman Z.U."/>
        </authorList>
    </citation>
    <scope>NUCLEOTIDE SEQUENCE [LARGE SCALE GENOMIC DNA]</scope>
    <source>
        <strain evidence="2 3">NV9</strain>
    </source>
</reference>
<gene>
    <name evidence="2" type="ORF">CHH28_13575</name>
</gene>
<keyword evidence="3" id="KW-1185">Reference proteome</keyword>
<organism evidence="2 3">
    <name type="scientific">Bacterioplanes sanyensis</name>
    <dbReference type="NCBI Taxonomy" id="1249553"/>
    <lineage>
        <taxon>Bacteria</taxon>
        <taxon>Pseudomonadati</taxon>
        <taxon>Pseudomonadota</taxon>
        <taxon>Gammaproteobacteria</taxon>
        <taxon>Oceanospirillales</taxon>
        <taxon>Oceanospirillaceae</taxon>
        <taxon>Bacterioplanes</taxon>
    </lineage>
</organism>
<dbReference type="KEGG" id="bsan:CHH28_13575"/>
<accession>A0A222FLJ7</accession>
<dbReference type="Proteomes" id="UP000202440">
    <property type="component" value="Chromosome"/>
</dbReference>
<dbReference type="OrthoDB" id="5764462at2"/>
<dbReference type="RefSeq" id="WP_094060814.1">
    <property type="nucleotide sequence ID" value="NZ_CP022530.1"/>
</dbReference>
<feature type="region of interest" description="Disordered" evidence="1">
    <location>
        <begin position="1"/>
        <end position="21"/>
    </location>
</feature>
<evidence type="ECO:0000256" key="1">
    <source>
        <dbReference type="SAM" id="MobiDB-lite"/>
    </source>
</evidence>
<dbReference type="EMBL" id="CP022530">
    <property type="protein sequence ID" value="ASP39639.1"/>
    <property type="molecule type" value="Genomic_DNA"/>
</dbReference>
<dbReference type="AlphaFoldDB" id="A0A222FLJ7"/>
<proteinExistence type="predicted"/>
<evidence type="ECO:0000313" key="3">
    <source>
        <dbReference type="Proteomes" id="UP000202440"/>
    </source>
</evidence>
<protein>
    <submittedName>
        <fullName evidence="2">Uncharacterized protein</fullName>
    </submittedName>
</protein>
<sequence length="179" mass="21041">MTSDIHRRQDGQALNRSEVEKRKLEHDAAKLFMRRYELQFGQPMRHIWHNDPAKPDVSCFLQGQQLDLEIAHLYAHQDEAKWVSGRRADDPLWRYLHELITLSEQQQPVHALQRLLSSKAGKHYDSDRVWLVIRNASPVWQRSQLLQATQQLSVHGGEFEQIWLLPDLLGQEDLIAIWP</sequence>
<name>A0A222FLJ7_9GAMM</name>
<feature type="compositionally biased region" description="Basic and acidic residues" evidence="1">
    <location>
        <begin position="1"/>
        <end position="10"/>
    </location>
</feature>